<proteinExistence type="inferred from homology"/>
<keyword evidence="5" id="KW-0418">Kinase</keyword>
<dbReference type="PROSITE" id="PS50011">
    <property type="entry name" value="PROTEIN_KINASE_DOM"/>
    <property type="match status" value="1"/>
</dbReference>
<evidence type="ECO:0000313" key="9">
    <source>
        <dbReference type="Proteomes" id="UP001295684"/>
    </source>
</evidence>
<dbReference type="GO" id="GO:0005856">
    <property type="term" value="C:cytoskeleton"/>
    <property type="evidence" value="ECO:0007669"/>
    <property type="project" value="TreeGrafter"/>
</dbReference>
<evidence type="ECO:0000313" key="8">
    <source>
        <dbReference type="EMBL" id="CAI2378660.1"/>
    </source>
</evidence>
<dbReference type="PANTHER" id="PTHR24058">
    <property type="entry name" value="DUAL SPECIFICITY PROTEIN KINASE"/>
    <property type="match status" value="1"/>
</dbReference>
<keyword evidence="4" id="KW-0547">Nucleotide-binding</keyword>
<comment type="caution">
    <text evidence="8">The sequence shown here is derived from an EMBL/GenBank/DDBJ whole genome shotgun (WGS) entry which is preliminary data.</text>
</comment>
<organism evidence="8 9">
    <name type="scientific">Euplotes crassus</name>
    <dbReference type="NCBI Taxonomy" id="5936"/>
    <lineage>
        <taxon>Eukaryota</taxon>
        <taxon>Sar</taxon>
        <taxon>Alveolata</taxon>
        <taxon>Ciliophora</taxon>
        <taxon>Intramacronucleata</taxon>
        <taxon>Spirotrichea</taxon>
        <taxon>Hypotrichia</taxon>
        <taxon>Euplotida</taxon>
        <taxon>Euplotidae</taxon>
        <taxon>Moneuplotes</taxon>
    </lineage>
</organism>
<dbReference type="EMBL" id="CAMPGE010020412">
    <property type="protein sequence ID" value="CAI2378660.1"/>
    <property type="molecule type" value="Genomic_DNA"/>
</dbReference>
<evidence type="ECO:0000256" key="3">
    <source>
        <dbReference type="ARBA" id="ARBA00022679"/>
    </source>
</evidence>
<dbReference type="GO" id="GO:0005524">
    <property type="term" value="F:ATP binding"/>
    <property type="evidence" value="ECO:0007669"/>
    <property type="project" value="UniProtKB-KW"/>
</dbReference>
<keyword evidence="2" id="KW-0723">Serine/threonine-protein kinase</keyword>
<evidence type="ECO:0000259" key="7">
    <source>
        <dbReference type="PROSITE" id="PS50011"/>
    </source>
</evidence>
<dbReference type="InterPro" id="IPR011009">
    <property type="entry name" value="Kinase-like_dom_sf"/>
</dbReference>
<dbReference type="GO" id="GO:0005737">
    <property type="term" value="C:cytoplasm"/>
    <property type="evidence" value="ECO:0007669"/>
    <property type="project" value="TreeGrafter"/>
</dbReference>
<keyword evidence="3" id="KW-0808">Transferase</keyword>
<dbReference type="GO" id="GO:0004674">
    <property type="term" value="F:protein serine/threonine kinase activity"/>
    <property type="evidence" value="ECO:0007669"/>
    <property type="project" value="UniProtKB-KW"/>
</dbReference>
<dbReference type="PANTHER" id="PTHR24058:SF22">
    <property type="entry name" value="DUAL SPECIFICITY TYROSINE-PHOSPHORYLATION-REGULATED KINASE 4"/>
    <property type="match status" value="1"/>
</dbReference>
<evidence type="ECO:0000256" key="2">
    <source>
        <dbReference type="ARBA" id="ARBA00022527"/>
    </source>
</evidence>
<evidence type="ECO:0000256" key="4">
    <source>
        <dbReference type="ARBA" id="ARBA00022741"/>
    </source>
</evidence>
<gene>
    <name evidence="8" type="ORF">ECRASSUSDP1_LOCUS20059</name>
</gene>
<accession>A0AAD1XTA4</accession>
<name>A0AAD1XTA4_EUPCR</name>
<protein>
    <recommendedName>
        <fullName evidence="7">Protein kinase domain-containing protein</fullName>
    </recommendedName>
</protein>
<feature type="domain" description="Protein kinase" evidence="7">
    <location>
        <begin position="1"/>
        <end position="114"/>
    </location>
</feature>
<dbReference type="SUPFAM" id="SSF56112">
    <property type="entry name" value="Protein kinase-like (PK-like)"/>
    <property type="match status" value="1"/>
</dbReference>
<dbReference type="InterPro" id="IPR050494">
    <property type="entry name" value="Ser_Thr_dual-spec_kinase"/>
</dbReference>
<dbReference type="Proteomes" id="UP001295684">
    <property type="component" value="Unassembled WGS sequence"/>
</dbReference>
<keyword evidence="9" id="KW-1185">Reference proteome</keyword>
<comment type="similarity">
    <text evidence="1">Belongs to the protein kinase superfamily. CMGC Ser/Thr protein kinase family. MNB/DYRK subfamily.</text>
</comment>
<dbReference type="InterPro" id="IPR000719">
    <property type="entry name" value="Prot_kinase_dom"/>
</dbReference>
<reference evidence="8" key="1">
    <citation type="submission" date="2023-07" db="EMBL/GenBank/DDBJ databases">
        <authorList>
            <consortium name="AG Swart"/>
            <person name="Singh M."/>
            <person name="Singh A."/>
            <person name="Seah K."/>
            <person name="Emmerich C."/>
        </authorList>
    </citation>
    <scope>NUCLEOTIDE SEQUENCE</scope>
    <source>
        <strain evidence="8">DP1</strain>
    </source>
</reference>
<dbReference type="Gene3D" id="1.10.510.10">
    <property type="entry name" value="Transferase(Phosphotransferase) domain 1"/>
    <property type="match status" value="1"/>
</dbReference>
<evidence type="ECO:0000256" key="6">
    <source>
        <dbReference type="ARBA" id="ARBA00022840"/>
    </source>
</evidence>
<dbReference type="AlphaFoldDB" id="A0AAD1XTA4"/>
<dbReference type="Pfam" id="PF00069">
    <property type="entry name" value="Pkinase"/>
    <property type="match status" value="1"/>
</dbReference>
<evidence type="ECO:0000256" key="5">
    <source>
        <dbReference type="ARBA" id="ARBA00022777"/>
    </source>
</evidence>
<sequence>MWSFGCILYELHNGYPLFAGENENEQLQCIMEVKGTPPYSVLAAASRRKTFFDKNYNPILEPNSHNKVRKPGEKSLAELMNCEDESFVDFIDKCIEWKVEERLTPETAQQHPWIREGLKEIAKNNSKYAENKKAKEAS</sequence>
<keyword evidence="6" id="KW-0067">ATP-binding</keyword>
<evidence type="ECO:0000256" key="1">
    <source>
        <dbReference type="ARBA" id="ARBA00008867"/>
    </source>
</evidence>